<evidence type="ECO:0000313" key="3">
    <source>
        <dbReference type="EMBL" id="CCQ89792.1"/>
    </source>
</evidence>
<proteinExistence type="predicted"/>
<evidence type="ECO:0000256" key="1">
    <source>
        <dbReference type="SAM" id="MobiDB-lite"/>
    </source>
</evidence>
<evidence type="ECO:0000313" key="4">
    <source>
        <dbReference type="Proteomes" id="UP000011704"/>
    </source>
</evidence>
<dbReference type="SUPFAM" id="SSF53448">
    <property type="entry name" value="Nucleotide-diphospho-sugar transferases"/>
    <property type="match status" value="1"/>
</dbReference>
<feature type="region of interest" description="Disordered" evidence="1">
    <location>
        <begin position="1"/>
        <end position="21"/>
    </location>
</feature>
<dbReference type="HOGENOM" id="CLU_815931_0_0_0"/>
<dbReference type="Proteomes" id="UP000011704">
    <property type="component" value="Unassembled WGS sequence"/>
</dbReference>
<dbReference type="InterPro" id="IPR029044">
    <property type="entry name" value="Nucleotide-diphossugar_trans"/>
</dbReference>
<name>M1YWX3_NITG3</name>
<dbReference type="Pfam" id="PF00535">
    <property type="entry name" value="Glycos_transf_2"/>
    <property type="match status" value="1"/>
</dbReference>
<dbReference type="OrthoDB" id="272466at2"/>
<evidence type="ECO:0000259" key="2">
    <source>
        <dbReference type="Pfam" id="PF00535"/>
    </source>
</evidence>
<keyword evidence="4" id="KW-1185">Reference proteome</keyword>
<sequence length="340" mass="38701">MSGVQDLQLRNHPDPMQESGSLPARISVLMPTRHRPEQAARCIASLVETATHPEALEVVVYVDDDDPESHALDRNDIAFHRIVGPRLNLGALNSACLQQATGDILGAVNDDVVVRTQGWDDRLRAIHARFPDGIYLAYPNDLFFGARMASFPFMARATCDALGEPFPAEYPGDFQDHHLLDLFQRLKHRGHDRLVYLEDVEMEHLHVRFGNGEGDADTYNGRALGEGDDVFLALHPYRRRLTHRLQAVIEQCPLPPVPATPRIRPLPESNIVMGCRLISTFLLDGSVPFRWRWFLFTFFGKLYWIKKYRYPQPRWQYTLLKGLVDAVRPSPKPKTETSES</sequence>
<dbReference type="InterPro" id="IPR001173">
    <property type="entry name" value="Glyco_trans_2-like"/>
</dbReference>
<dbReference type="STRING" id="1266370.NITGR_170049"/>
<protein>
    <recommendedName>
        <fullName evidence="2">Glycosyltransferase 2-like domain-containing protein</fullName>
    </recommendedName>
</protein>
<dbReference type="Gene3D" id="3.90.550.10">
    <property type="entry name" value="Spore Coat Polysaccharide Biosynthesis Protein SpsA, Chain A"/>
    <property type="match status" value="1"/>
</dbReference>
<dbReference type="RefSeq" id="WP_005006580.1">
    <property type="nucleotide sequence ID" value="NZ_HG422173.1"/>
</dbReference>
<dbReference type="InParanoid" id="M1YWX3"/>
<organism evidence="3 4">
    <name type="scientific">Nitrospina gracilis (strain 3/211)</name>
    <dbReference type="NCBI Taxonomy" id="1266370"/>
    <lineage>
        <taxon>Bacteria</taxon>
        <taxon>Pseudomonadati</taxon>
        <taxon>Nitrospinota/Tectimicrobiota group</taxon>
        <taxon>Nitrospinota</taxon>
        <taxon>Nitrospinia</taxon>
        <taxon>Nitrospinales</taxon>
        <taxon>Nitrospinaceae</taxon>
        <taxon>Nitrospina</taxon>
    </lineage>
</organism>
<reference evidence="3 4" key="1">
    <citation type="journal article" date="2013" name="Front. Microbiol.">
        <title>The genome of Nitrospina gracilis illuminates the metabolism and evolution of the major marine nitrite oxidizer.</title>
        <authorList>
            <person name="Luecker S."/>
            <person name="Nowka B."/>
            <person name="Rattei T."/>
            <person name="Spieck E."/>
            <person name="and Daims H."/>
        </authorList>
    </citation>
    <scope>NUCLEOTIDE SEQUENCE [LARGE SCALE GENOMIC DNA]</scope>
    <source>
        <strain evidence="3 4">3/211</strain>
    </source>
</reference>
<comment type="caution">
    <text evidence="3">The sequence shown here is derived from an EMBL/GenBank/DDBJ whole genome shotgun (WGS) entry which is preliminary data.</text>
</comment>
<gene>
    <name evidence="3" type="ORF">NITGR_170049</name>
</gene>
<feature type="domain" description="Glycosyltransferase 2-like" evidence="2">
    <location>
        <begin position="27"/>
        <end position="125"/>
    </location>
</feature>
<accession>M1YWX3</accession>
<dbReference type="EMBL" id="CAQJ01000019">
    <property type="protein sequence ID" value="CCQ89792.1"/>
    <property type="molecule type" value="Genomic_DNA"/>
</dbReference>
<dbReference type="AlphaFoldDB" id="M1YWX3"/>